<reference evidence="5 6" key="1">
    <citation type="submission" date="2017-12" db="EMBL/GenBank/DDBJ databases">
        <title>Characterization of six clinical isolates of Enterochimera gen. nov., a novel genus of the Yersiniaciae family and the three species Enterochimera arupensis sp. nov., Enterochimera coloradensis sp. nov, and Enterochimera californica sp. nov.</title>
        <authorList>
            <person name="Rossi A."/>
            <person name="Fisher M."/>
        </authorList>
    </citation>
    <scope>NUCLEOTIDE SEQUENCE [LARGE SCALE GENOMIC DNA]</scope>
    <source>
        <strain evidence="6">2015-Iso6</strain>
    </source>
</reference>
<evidence type="ECO:0000256" key="1">
    <source>
        <dbReference type="ARBA" id="ARBA00010116"/>
    </source>
</evidence>
<feature type="chain" id="PRO_5014704384" evidence="3">
    <location>
        <begin position="32"/>
        <end position="486"/>
    </location>
</feature>
<feature type="signal peptide" evidence="3">
    <location>
        <begin position="1"/>
        <end position="31"/>
    </location>
</feature>
<evidence type="ECO:0000256" key="3">
    <source>
        <dbReference type="SAM" id="SignalP"/>
    </source>
</evidence>
<dbReference type="InterPro" id="IPR038177">
    <property type="entry name" value="IAT_beta_sf"/>
</dbReference>
<protein>
    <submittedName>
        <fullName evidence="5">Invasin</fullName>
    </submittedName>
</protein>
<proteinExistence type="inferred from homology"/>
<evidence type="ECO:0000259" key="4">
    <source>
        <dbReference type="Pfam" id="PF11924"/>
    </source>
</evidence>
<dbReference type="NCBIfam" id="NF007556">
    <property type="entry name" value="PRK10177.1"/>
    <property type="match status" value="1"/>
</dbReference>
<keyword evidence="6" id="KW-1185">Reference proteome</keyword>
<sequence>MMKTAMNFLSPPSSRRYLALVILAYTGNAAALTVTSQQPAAHADETAPAGDSNSPFNTLPAASLEKNLPELGSTASTPRYTEKQLATLAKTFGEQYSDSSNQSLGEQAGNLALTQAARLVQKDAQSMLSPLGTANIGLTVNDGRFTGTNSQLFSPLHESGNVLTYSQIGVIDQSDLTLGNIGVGQRWAQGDWLFGYNAFLDRDFEQDQMRASVGAEAWTDYLHLSANYYHPLSGMVAVADSATEFRGQARGYDITTKGYLPFYRQLGATLSYEQYLGSNVDLLGDGVRQSNPVAVSLGVDYTPVPLVTLSASHKEGESGENQDQVGLSLNYRLGVPLKQQLSAAYVSEAHSLRGSRFDAVERNSTPVLEFEQRKTLSVFLATPPWTLHPGETLPLKLQIRADYRITGLSWQGDTQALSLTPPADNDDPHGWSLIMPAWDSSPGATNSYRLSVTLQDEKQQRVTSNWITLTVEPPLTATQPRSDAAF</sequence>
<dbReference type="GO" id="GO:0009279">
    <property type="term" value="C:cell outer membrane"/>
    <property type="evidence" value="ECO:0007669"/>
    <property type="project" value="TreeGrafter"/>
</dbReference>
<dbReference type="Pfam" id="PF11924">
    <property type="entry name" value="IAT_beta"/>
    <property type="match status" value="1"/>
</dbReference>
<dbReference type="PANTHER" id="PTHR39576">
    <property type="entry name" value="ATTACHING AND EFFACING PROTEIN HOMOLOG-RELATED-RELATED"/>
    <property type="match status" value="1"/>
</dbReference>
<comment type="caution">
    <text evidence="5">The sequence shown here is derived from an EMBL/GenBank/DDBJ whole genome shotgun (WGS) entry which is preliminary data.</text>
</comment>
<feature type="region of interest" description="Disordered" evidence="2">
    <location>
        <begin position="41"/>
        <end position="60"/>
    </location>
</feature>
<keyword evidence="3" id="KW-0732">Signal</keyword>
<evidence type="ECO:0000313" key="5">
    <source>
        <dbReference type="EMBL" id="PLR37322.1"/>
    </source>
</evidence>
<dbReference type="EMBL" id="PJZF01000007">
    <property type="protein sequence ID" value="PLR37322.1"/>
    <property type="molecule type" value="Genomic_DNA"/>
</dbReference>
<evidence type="ECO:0000313" key="6">
    <source>
        <dbReference type="Proteomes" id="UP000234240"/>
    </source>
</evidence>
<dbReference type="OrthoDB" id="8320584at2"/>
<dbReference type="AlphaFoldDB" id="A0A2N5E769"/>
<dbReference type="PANTHER" id="PTHR39576:SF1">
    <property type="entry name" value="INVASIN"/>
    <property type="match status" value="1"/>
</dbReference>
<dbReference type="InterPro" id="IPR024519">
    <property type="entry name" value="IAT_beta"/>
</dbReference>
<dbReference type="InterPro" id="IPR051715">
    <property type="entry name" value="Intimin-Invasin_domain"/>
</dbReference>
<dbReference type="Proteomes" id="UP000234240">
    <property type="component" value="Unassembled WGS sequence"/>
</dbReference>
<gene>
    <name evidence="5" type="ORF">CYR55_10300</name>
</gene>
<comment type="similarity">
    <text evidence="1">Belongs to the intimin/invasin family.</text>
</comment>
<name>A0A2N5E769_9GAMM</name>
<feature type="domain" description="Inverse autotransporter beta-domain" evidence="4">
    <location>
        <begin position="91"/>
        <end position="363"/>
    </location>
</feature>
<evidence type="ECO:0000256" key="2">
    <source>
        <dbReference type="SAM" id="MobiDB-lite"/>
    </source>
</evidence>
<organism evidence="5 6">
    <name type="scientific">Chimaeribacter californicus</name>
    <dbReference type="NCBI Taxonomy" id="2060067"/>
    <lineage>
        <taxon>Bacteria</taxon>
        <taxon>Pseudomonadati</taxon>
        <taxon>Pseudomonadota</taxon>
        <taxon>Gammaproteobacteria</taxon>
        <taxon>Enterobacterales</taxon>
        <taxon>Yersiniaceae</taxon>
        <taxon>Chimaeribacter</taxon>
    </lineage>
</organism>
<dbReference type="RefSeq" id="WP_101816155.1">
    <property type="nucleotide sequence ID" value="NZ_PJZF01000007.1"/>
</dbReference>
<accession>A0A2N5E769</accession>
<dbReference type="Gene3D" id="2.40.160.160">
    <property type="entry name" value="Inverse autotransporter, beta-domain"/>
    <property type="match status" value="1"/>
</dbReference>